<accession>A0A1J5PZW5</accession>
<name>A0A1J5PZW5_9ZZZZ</name>
<proteinExistence type="predicted"/>
<comment type="caution">
    <text evidence="1">The sequence shown here is derived from an EMBL/GenBank/DDBJ whole genome shotgun (WGS) entry which is preliminary data.</text>
</comment>
<sequence>MDPIAPKGTDRELRVAATAWINLWQHIQENCDDNGIYVLTDEERNVANAYMDVILTVRATTYEGICAKAAVLTALDGNSDRLAVGLCADIQRIGS</sequence>
<evidence type="ECO:0000313" key="1">
    <source>
        <dbReference type="EMBL" id="OIQ73148.1"/>
    </source>
</evidence>
<organism evidence="1">
    <name type="scientific">mine drainage metagenome</name>
    <dbReference type="NCBI Taxonomy" id="410659"/>
    <lineage>
        <taxon>unclassified sequences</taxon>
        <taxon>metagenomes</taxon>
        <taxon>ecological metagenomes</taxon>
    </lineage>
</organism>
<protein>
    <submittedName>
        <fullName evidence="1">Uncharacterized protein</fullName>
    </submittedName>
</protein>
<reference evidence="1" key="1">
    <citation type="submission" date="2016-10" db="EMBL/GenBank/DDBJ databases">
        <title>Sequence of Gallionella enrichment culture.</title>
        <authorList>
            <person name="Poehlein A."/>
            <person name="Muehling M."/>
            <person name="Daniel R."/>
        </authorList>
    </citation>
    <scope>NUCLEOTIDE SEQUENCE</scope>
</reference>
<gene>
    <name evidence="1" type="ORF">GALL_452190</name>
</gene>
<dbReference type="AlphaFoldDB" id="A0A1J5PZW5"/>
<dbReference type="EMBL" id="MLJW01002985">
    <property type="protein sequence ID" value="OIQ73148.1"/>
    <property type="molecule type" value="Genomic_DNA"/>
</dbReference>